<dbReference type="Proteomes" id="UP001642405">
    <property type="component" value="Unassembled WGS sequence"/>
</dbReference>
<comment type="pathway">
    <text evidence="2">Carbohydrate degradation.</text>
</comment>
<dbReference type="Pfam" id="PF08240">
    <property type="entry name" value="ADH_N"/>
    <property type="match status" value="1"/>
</dbReference>
<keyword evidence="4 8" id="KW-0479">Metal-binding</keyword>
<evidence type="ECO:0000256" key="8">
    <source>
        <dbReference type="RuleBase" id="RU361277"/>
    </source>
</evidence>
<dbReference type="Gene3D" id="3.40.50.720">
    <property type="entry name" value="NAD(P)-binding Rossmann-like Domain"/>
    <property type="match status" value="1"/>
</dbReference>
<reference evidence="10 11" key="1">
    <citation type="submission" date="2024-01" db="EMBL/GenBank/DDBJ databases">
        <authorList>
            <person name="Allen C."/>
            <person name="Tagirdzhanova G."/>
        </authorList>
    </citation>
    <scope>NUCLEOTIDE SEQUENCE [LARGE SCALE GENOMIC DNA]</scope>
</reference>
<evidence type="ECO:0000313" key="11">
    <source>
        <dbReference type="Proteomes" id="UP001642405"/>
    </source>
</evidence>
<dbReference type="CDD" id="cd05285">
    <property type="entry name" value="sorbitol_DH"/>
    <property type="match status" value="1"/>
</dbReference>
<evidence type="ECO:0000256" key="3">
    <source>
        <dbReference type="ARBA" id="ARBA00008072"/>
    </source>
</evidence>
<dbReference type="InterPro" id="IPR045306">
    <property type="entry name" value="SDH-like"/>
</dbReference>
<name>A0ABP0B6B0_9PEZI</name>
<dbReference type="PANTHER" id="PTHR43161:SF25">
    <property type="entry name" value="ALCOHOL DEHYDROGENASE, PUTATIVE (AFU_ORTHOLOGUE AFUA_1G14390)-RELATED"/>
    <property type="match status" value="1"/>
</dbReference>
<dbReference type="Gene3D" id="3.90.180.10">
    <property type="entry name" value="Medium-chain alcohol dehydrogenases, catalytic domain"/>
    <property type="match status" value="1"/>
</dbReference>
<comment type="caution">
    <text evidence="10">The sequence shown here is derived from an EMBL/GenBank/DDBJ whole genome shotgun (WGS) entry which is preliminary data.</text>
</comment>
<accession>A0ABP0B6B0</accession>
<dbReference type="PROSITE" id="PS00059">
    <property type="entry name" value="ADH_ZINC"/>
    <property type="match status" value="1"/>
</dbReference>
<proteinExistence type="inferred from homology"/>
<protein>
    <recommendedName>
        <fullName evidence="9">Enoyl reductase (ER) domain-containing protein</fullName>
    </recommendedName>
</protein>
<dbReference type="InterPro" id="IPR002328">
    <property type="entry name" value="ADH_Zn_CS"/>
</dbReference>
<keyword evidence="7" id="KW-0520">NAD</keyword>
<dbReference type="InterPro" id="IPR011032">
    <property type="entry name" value="GroES-like_sf"/>
</dbReference>
<evidence type="ECO:0000259" key="9">
    <source>
        <dbReference type="SMART" id="SM00829"/>
    </source>
</evidence>
<evidence type="ECO:0000256" key="2">
    <source>
        <dbReference type="ARBA" id="ARBA00004921"/>
    </source>
</evidence>
<gene>
    <name evidence="10" type="ORF">SCUCBS95973_002350</name>
</gene>
<dbReference type="EMBL" id="CAWUHB010000009">
    <property type="protein sequence ID" value="CAK7215063.1"/>
    <property type="molecule type" value="Genomic_DNA"/>
</dbReference>
<dbReference type="SMART" id="SM00829">
    <property type="entry name" value="PKS_ER"/>
    <property type="match status" value="1"/>
</dbReference>
<evidence type="ECO:0000313" key="10">
    <source>
        <dbReference type="EMBL" id="CAK7215063.1"/>
    </source>
</evidence>
<evidence type="ECO:0000256" key="4">
    <source>
        <dbReference type="ARBA" id="ARBA00022723"/>
    </source>
</evidence>
<dbReference type="PANTHER" id="PTHR43161">
    <property type="entry name" value="SORBITOL DEHYDROGENASE"/>
    <property type="match status" value="1"/>
</dbReference>
<dbReference type="InterPro" id="IPR036291">
    <property type="entry name" value="NAD(P)-bd_dom_sf"/>
</dbReference>
<keyword evidence="6" id="KW-0560">Oxidoreductase</keyword>
<sequence length="381" mass="40042">MSTRVRASVLHGPKDLCVETRVLPPPGPAEIQIDVKATGLCGSDLHYYLHNRVGDIIVKEPMSLGHESAGIVTAVGRDVQMFEIGDHVAIEVGVPCETCDFCVAGRYNICPSMRFRSSARTMPHVQGTLQERLNHPAKWCYKLPAGVPLEHGALAEPLSVAVHAQARAGASAIGGTVLILGAGAVGLLCSAVSRVAGATSIVMADISGERIEFAMKSGFADAGIVVPVGHTGKAETLDDKLNSARCLATTLTAAQVNGQANQEFHVVYECTGAESCVQTAIYAARPGGKVLTIGMGSPVQTVPIGTASKREVDLVGVNRYANTYPEALSLLRDGKARGMPEIGKLVTHRFKGLEAVPEAFTTASKAKDAQGNLVIKVMVEL</sequence>
<dbReference type="InterPro" id="IPR020843">
    <property type="entry name" value="ER"/>
</dbReference>
<keyword evidence="5 8" id="KW-0862">Zinc</keyword>
<comment type="cofactor">
    <cofactor evidence="1 8">
        <name>Zn(2+)</name>
        <dbReference type="ChEBI" id="CHEBI:29105"/>
    </cofactor>
</comment>
<dbReference type="Pfam" id="PF00107">
    <property type="entry name" value="ADH_zinc_N"/>
    <property type="match status" value="1"/>
</dbReference>
<dbReference type="InterPro" id="IPR013154">
    <property type="entry name" value="ADH-like_N"/>
</dbReference>
<evidence type="ECO:0000256" key="1">
    <source>
        <dbReference type="ARBA" id="ARBA00001947"/>
    </source>
</evidence>
<evidence type="ECO:0000256" key="5">
    <source>
        <dbReference type="ARBA" id="ARBA00022833"/>
    </source>
</evidence>
<dbReference type="InterPro" id="IPR013149">
    <property type="entry name" value="ADH-like_C"/>
</dbReference>
<comment type="similarity">
    <text evidence="3 8">Belongs to the zinc-containing alcohol dehydrogenase family.</text>
</comment>
<dbReference type="SUPFAM" id="SSF51735">
    <property type="entry name" value="NAD(P)-binding Rossmann-fold domains"/>
    <property type="match status" value="1"/>
</dbReference>
<organism evidence="10 11">
    <name type="scientific">Sporothrix curviconia</name>
    <dbReference type="NCBI Taxonomy" id="1260050"/>
    <lineage>
        <taxon>Eukaryota</taxon>
        <taxon>Fungi</taxon>
        <taxon>Dikarya</taxon>
        <taxon>Ascomycota</taxon>
        <taxon>Pezizomycotina</taxon>
        <taxon>Sordariomycetes</taxon>
        <taxon>Sordariomycetidae</taxon>
        <taxon>Ophiostomatales</taxon>
        <taxon>Ophiostomataceae</taxon>
        <taxon>Sporothrix</taxon>
    </lineage>
</organism>
<evidence type="ECO:0000256" key="7">
    <source>
        <dbReference type="ARBA" id="ARBA00023027"/>
    </source>
</evidence>
<evidence type="ECO:0000256" key="6">
    <source>
        <dbReference type="ARBA" id="ARBA00023002"/>
    </source>
</evidence>
<dbReference type="SUPFAM" id="SSF50129">
    <property type="entry name" value="GroES-like"/>
    <property type="match status" value="1"/>
</dbReference>
<keyword evidence="11" id="KW-1185">Reference proteome</keyword>
<feature type="domain" description="Enoyl reductase (ER)" evidence="9">
    <location>
        <begin position="12"/>
        <end position="375"/>
    </location>
</feature>